<evidence type="ECO:0000313" key="1">
    <source>
        <dbReference type="EMBL" id="VAW65819.1"/>
    </source>
</evidence>
<accession>A0A3B0XV99</accession>
<proteinExistence type="predicted"/>
<name>A0A3B0XV99_9ZZZZ</name>
<gene>
    <name evidence="1" type="ORF">MNBD_GAMMA08-711</name>
</gene>
<reference evidence="1" key="1">
    <citation type="submission" date="2018-06" db="EMBL/GenBank/DDBJ databases">
        <authorList>
            <person name="Zhirakovskaya E."/>
        </authorList>
    </citation>
    <scope>NUCLEOTIDE SEQUENCE</scope>
</reference>
<protein>
    <submittedName>
        <fullName evidence="1">Uncharacterized protein</fullName>
    </submittedName>
</protein>
<sequence length="177" mass="20856">MMTKLLLIHPFLWFLTLTVSAPTTFANPSSTSDDYGFITRQYALSCIQLNKDLNLASKQMLETEEVKAHITGKISYLEKEIQKRRQLIEKLDQNSTRENNGNYNNLVTQFEDLLLERQHNITFYDKENQMHIVQHASVVRLEKRFSSQCLSEIKITEELHKSVCESKKNRWCEFFTF</sequence>
<dbReference type="AlphaFoldDB" id="A0A3B0XV99"/>
<dbReference type="EMBL" id="UOFH01000328">
    <property type="protein sequence ID" value="VAW65819.1"/>
    <property type="molecule type" value="Genomic_DNA"/>
</dbReference>
<organism evidence="1">
    <name type="scientific">hydrothermal vent metagenome</name>
    <dbReference type="NCBI Taxonomy" id="652676"/>
    <lineage>
        <taxon>unclassified sequences</taxon>
        <taxon>metagenomes</taxon>
        <taxon>ecological metagenomes</taxon>
    </lineage>
</organism>